<dbReference type="AlphaFoldDB" id="T1HDU3"/>
<dbReference type="EnsemblMetazoa" id="RPRC002215-RA">
    <property type="protein sequence ID" value="RPRC002215-PA"/>
    <property type="gene ID" value="RPRC002215"/>
</dbReference>
<dbReference type="SMART" id="SM00443">
    <property type="entry name" value="G_patch"/>
    <property type="match status" value="1"/>
</dbReference>
<dbReference type="VEuPathDB" id="VectorBase:RPRC002215"/>
<dbReference type="EMBL" id="ACPB03026749">
    <property type="status" value="NOT_ANNOTATED_CDS"/>
    <property type="molecule type" value="Genomic_DNA"/>
</dbReference>
<proteinExistence type="predicted"/>
<evidence type="ECO:0000313" key="2">
    <source>
        <dbReference type="EnsemblMetazoa" id="RPRC002215-PA"/>
    </source>
</evidence>
<protein>
    <submittedName>
        <fullName evidence="2">G-patch domain-containing protein</fullName>
    </submittedName>
</protein>
<dbReference type="PANTHER" id="PTHR23149:SF27">
    <property type="entry name" value="PIN2_TERF1-INTERACTING TELOMERASE INHIBITOR 1"/>
    <property type="match status" value="1"/>
</dbReference>
<name>T1HDU3_RHOPR</name>
<dbReference type="STRING" id="13249.T1HDU3"/>
<dbReference type="InterPro" id="IPR000467">
    <property type="entry name" value="G_patch_dom"/>
</dbReference>
<dbReference type="PROSITE" id="PS50174">
    <property type="entry name" value="G_PATCH"/>
    <property type="match status" value="1"/>
</dbReference>
<dbReference type="Pfam" id="PF01585">
    <property type="entry name" value="G-patch"/>
    <property type="match status" value="1"/>
</dbReference>
<dbReference type="eggNOG" id="KOG2809">
    <property type="taxonomic scope" value="Eukaryota"/>
</dbReference>
<dbReference type="HOGENOM" id="CLU_047471_1_0_1"/>
<dbReference type="GO" id="GO:0003676">
    <property type="term" value="F:nucleic acid binding"/>
    <property type="evidence" value="ECO:0007669"/>
    <property type="project" value="InterPro"/>
</dbReference>
<dbReference type="GO" id="GO:0010521">
    <property type="term" value="F:telomerase inhibitor activity"/>
    <property type="evidence" value="ECO:0007669"/>
    <property type="project" value="TreeGrafter"/>
</dbReference>
<keyword evidence="3" id="KW-1185">Reference proteome</keyword>
<evidence type="ECO:0000313" key="3">
    <source>
        <dbReference type="Proteomes" id="UP000015103"/>
    </source>
</evidence>
<evidence type="ECO:0000256" key="1">
    <source>
        <dbReference type="SAM" id="MobiDB-lite"/>
    </source>
</evidence>
<dbReference type="InParanoid" id="T1HDU3"/>
<sequence length="200" mass="22770">MSMLAEKRRKQTWILNPRSTAWSEDSSKYGQRILEKMGWKPGKGLGVNEQGIVNALRVKYKSDLRGLGCDKRVEEWTKTQQEFNSLLGELTGGEKNSTVGSLEKTSKKVKNRVHYHKFTRGKDLSRYSAKDLECVLGLNSLISSKDTAEESVNDLNSETQNLASCDRDFLNNQEKDETVLNESSQNNFESTKKKKQKKKT</sequence>
<reference evidence="2" key="1">
    <citation type="submission" date="2015-05" db="UniProtKB">
        <authorList>
            <consortium name="EnsemblMetazoa"/>
        </authorList>
    </citation>
    <scope>IDENTIFICATION</scope>
</reference>
<organism evidence="2 3">
    <name type="scientific">Rhodnius prolixus</name>
    <name type="common">Triatomid bug</name>
    <dbReference type="NCBI Taxonomy" id="13249"/>
    <lineage>
        <taxon>Eukaryota</taxon>
        <taxon>Metazoa</taxon>
        <taxon>Ecdysozoa</taxon>
        <taxon>Arthropoda</taxon>
        <taxon>Hexapoda</taxon>
        <taxon>Insecta</taxon>
        <taxon>Pterygota</taxon>
        <taxon>Neoptera</taxon>
        <taxon>Paraneoptera</taxon>
        <taxon>Hemiptera</taxon>
        <taxon>Heteroptera</taxon>
        <taxon>Panheteroptera</taxon>
        <taxon>Cimicomorpha</taxon>
        <taxon>Reduviidae</taxon>
        <taxon>Triatominae</taxon>
        <taxon>Rhodnius</taxon>
    </lineage>
</organism>
<dbReference type="OMA" id="CNERNDE"/>
<dbReference type="PANTHER" id="PTHR23149">
    <property type="entry name" value="G PATCH DOMAIN CONTAINING PROTEIN"/>
    <property type="match status" value="1"/>
</dbReference>
<dbReference type="GeneID" id="141451492"/>
<dbReference type="RefSeq" id="XP_073979033.1">
    <property type="nucleotide sequence ID" value="XM_074122932.1"/>
</dbReference>
<accession>T1HDU3</accession>
<feature type="compositionally biased region" description="Polar residues" evidence="1">
    <location>
        <begin position="180"/>
        <end position="189"/>
    </location>
</feature>
<dbReference type="InterPro" id="IPR050656">
    <property type="entry name" value="PINX1"/>
</dbReference>
<feature type="region of interest" description="Disordered" evidence="1">
    <location>
        <begin position="173"/>
        <end position="200"/>
    </location>
</feature>
<dbReference type="Proteomes" id="UP000015103">
    <property type="component" value="Unassembled WGS sequence"/>
</dbReference>
<dbReference type="GO" id="GO:0005730">
    <property type="term" value="C:nucleolus"/>
    <property type="evidence" value="ECO:0007669"/>
    <property type="project" value="TreeGrafter"/>
</dbReference>